<dbReference type="InterPro" id="IPR004352">
    <property type="entry name" value="GH114_TIM-barrel"/>
</dbReference>
<dbReference type="RefSeq" id="WP_167187547.1">
    <property type="nucleotide sequence ID" value="NZ_JAASQL010000002.1"/>
</dbReference>
<proteinExistence type="predicted"/>
<feature type="domain" description="Glycoside-hydrolase family GH114 TIM-barrel" evidence="1">
    <location>
        <begin position="29"/>
        <end position="251"/>
    </location>
</feature>
<dbReference type="InterPro" id="IPR017853">
    <property type="entry name" value="GH"/>
</dbReference>
<organism evidence="2 3">
    <name type="scientific">Wenyingzhuangia heitensis</name>
    <dbReference type="NCBI Taxonomy" id="1487859"/>
    <lineage>
        <taxon>Bacteria</taxon>
        <taxon>Pseudomonadati</taxon>
        <taxon>Bacteroidota</taxon>
        <taxon>Flavobacteriia</taxon>
        <taxon>Flavobacteriales</taxon>
        <taxon>Flavobacteriaceae</taxon>
        <taxon>Wenyingzhuangia</taxon>
    </lineage>
</organism>
<keyword evidence="3" id="KW-1185">Reference proteome</keyword>
<evidence type="ECO:0000259" key="1">
    <source>
        <dbReference type="Pfam" id="PF03537"/>
    </source>
</evidence>
<dbReference type="EMBL" id="JAASQL010000002">
    <property type="protein sequence ID" value="NIJ45463.1"/>
    <property type="molecule type" value="Genomic_DNA"/>
</dbReference>
<dbReference type="InterPro" id="IPR013785">
    <property type="entry name" value="Aldolase_TIM"/>
</dbReference>
<dbReference type="PANTHER" id="PTHR35882:SF2">
    <property type="entry name" value="PELA"/>
    <property type="match status" value="1"/>
</dbReference>
<sequence>MLTMFSSVFGVNKPDFFISYENIPPYQIKGFDTVFLESAFYNSEDVASLKKENKNVYAYISLTEVSEHNIDLYNKLKPYLLSKNETWNSYYINIADARARKIVLNEIKLIYKKGFDGLLLDNLDNVSIHGPYKALQSALIKLILEIKEQFYNKELIQNGGLFLLNKTHAFLKGILVESVYTNYDFNSQLYQLRNKREALQKKSNLENSIKHYNLKGFVIEYAVDKKIANKIYKHYRSSKLAVVVTDINLSNNLQ</sequence>
<dbReference type="Proteomes" id="UP000745859">
    <property type="component" value="Unassembled WGS sequence"/>
</dbReference>
<name>A0ABX0U9F7_9FLAO</name>
<accession>A0ABX0U9F7</accession>
<comment type="caution">
    <text evidence="2">The sequence shown here is derived from an EMBL/GenBank/DDBJ whole genome shotgun (WGS) entry which is preliminary data.</text>
</comment>
<protein>
    <submittedName>
        <fullName evidence="2">Endo-alpha-1,4-polygalactosaminidase (GH114 family)</fullName>
    </submittedName>
</protein>
<gene>
    <name evidence="2" type="ORF">FHR24_001931</name>
</gene>
<evidence type="ECO:0000313" key="3">
    <source>
        <dbReference type="Proteomes" id="UP000745859"/>
    </source>
</evidence>
<dbReference type="SUPFAM" id="SSF51445">
    <property type="entry name" value="(Trans)glycosidases"/>
    <property type="match status" value="1"/>
</dbReference>
<dbReference type="Pfam" id="PF03537">
    <property type="entry name" value="Glyco_hydro_114"/>
    <property type="match status" value="1"/>
</dbReference>
<dbReference type="Gene3D" id="3.20.20.70">
    <property type="entry name" value="Aldolase class I"/>
    <property type="match status" value="1"/>
</dbReference>
<dbReference type="PANTHER" id="PTHR35882">
    <property type="entry name" value="PELA"/>
    <property type="match status" value="1"/>
</dbReference>
<evidence type="ECO:0000313" key="2">
    <source>
        <dbReference type="EMBL" id="NIJ45463.1"/>
    </source>
</evidence>
<reference evidence="2 3" key="1">
    <citation type="submission" date="2020-03" db="EMBL/GenBank/DDBJ databases">
        <title>Genomic Encyclopedia of Type Strains, Phase IV (KMG-IV): sequencing the most valuable type-strain genomes for metagenomic binning, comparative biology and taxonomic classification.</title>
        <authorList>
            <person name="Goeker M."/>
        </authorList>
    </citation>
    <scope>NUCLEOTIDE SEQUENCE [LARGE SCALE GENOMIC DNA]</scope>
    <source>
        <strain evidence="2 3">DSM 101599</strain>
    </source>
</reference>